<dbReference type="EMBL" id="MN739433">
    <property type="protein sequence ID" value="QHT04542.1"/>
    <property type="molecule type" value="Genomic_DNA"/>
</dbReference>
<dbReference type="AlphaFoldDB" id="A0A6C0CK55"/>
<organism evidence="1">
    <name type="scientific">viral metagenome</name>
    <dbReference type="NCBI Taxonomy" id="1070528"/>
    <lineage>
        <taxon>unclassified sequences</taxon>
        <taxon>metagenomes</taxon>
        <taxon>organismal metagenomes</taxon>
    </lineage>
</organism>
<dbReference type="InterPro" id="IPR043930">
    <property type="entry name" value="DUF5754"/>
</dbReference>
<reference evidence="1" key="1">
    <citation type="journal article" date="2020" name="Nature">
        <title>Giant virus diversity and host interactions through global metagenomics.</title>
        <authorList>
            <person name="Schulz F."/>
            <person name="Roux S."/>
            <person name="Paez-Espino D."/>
            <person name="Jungbluth S."/>
            <person name="Walsh D.A."/>
            <person name="Denef V.J."/>
            <person name="McMahon K.D."/>
            <person name="Konstantinidis K.T."/>
            <person name="Eloe-Fadrosh E.A."/>
            <person name="Kyrpides N.C."/>
            <person name="Woyke T."/>
        </authorList>
    </citation>
    <scope>NUCLEOTIDE SEQUENCE</scope>
    <source>
        <strain evidence="1">GVMAG-M-3300021185-45</strain>
    </source>
</reference>
<sequence length="99" mass="11432">MVSVKIEKSDRDGKKMKAIFYDNNGKKIKTTHFGASGYTDFIKSGGDEDRKKRYLARHTRNNEDWNDYMSAGALSRFILWNLPTLSASISSYKKKFNLK</sequence>
<protein>
    <submittedName>
        <fullName evidence="1">Uncharacterized protein</fullName>
    </submittedName>
</protein>
<evidence type="ECO:0000313" key="1">
    <source>
        <dbReference type="EMBL" id="QHT04542.1"/>
    </source>
</evidence>
<name>A0A6C0CK55_9ZZZZ</name>
<proteinExistence type="predicted"/>
<accession>A0A6C0CK55</accession>
<dbReference type="Pfam" id="PF19058">
    <property type="entry name" value="DUF5754"/>
    <property type="match status" value="1"/>
</dbReference>